<accession>A0A0F5YH64</accession>
<comment type="caution">
    <text evidence="1">The sequence shown here is derived from an EMBL/GenBank/DDBJ whole genome shotgun (WGS) entry which is preliminary data.</text>
</comment>
<dbReference type="Proteomes" id="UP000033607">
    <property type="component" value="Unassembled WGS sequence"/>
</dbReference>
<dbReference type="EMBL" id="LATL02000353">
    <property type="protein sequence ID" value="KKD38249.1"/>
    <property type="molecule type" value="Genomic_DNA"/>
</dbReference>
<sequence length="109" mass="12888">MDEQHNYLNVMSVIDSRLHQQANKKFYSYSDFSHLAAALWWLKSDSDRRFQEASYYLRQAEAWDIASMLLEYIAQTQGWYVVSMLLEDIDVNSHIASILYKDINPNVDF</sequence>
<evidence type="ECO:0000313" key="2">
    <source>
        <dbReference type="Proteomes" id="UP000033607"/>
    </source>
</evidence>
<dbReference type="AlphaFoldDB" id="A0A0F5YH64"/>
<protein>
    <submittedName>
        <fullName evidence="1">Uncharacterized protein</fullName>
    </submittedName>
</protein>
<organism evidence="1 2">
    <name type="scientific">Limnoraphis robusta CS-951</name>
    <dbReference type="NCBI Taxonomy" id="1637645"/>
    <lineage>
        <taxon>Bacteria</taxon>
        <taxon>Bacillati</taxon>
        <taxon>Cyanobacteriota</taxon>
        <taxon>Cyanophyceae</taxon>
        <taxon>Oscillatoriophycideae</taxon>
        <taxon>Oscillatoriales</taxon>
        <taxon>Sirenicapillariaceae</taxon>
        <taxon>Limnoraphis</taxon>
    </lineage>
</organism>
<evidence type="ECO:0000313" key="1">
    <source>
        <dbReference type="EMBL" id="KKD38249.1"/>
    </source>
</evidence>
<gene>
    <name evidence="1" type="ORF">WN50_09845</name>
</gene>
<name>A0A0F5YH64_9CYAN</name>
<dbReference type="RefSeq" id="WP_046278363.1">
    <property type="nucleotide sequence ID" value="NZ_LATL02000353.1"/>
</dbReference>
<reference evidence="1 2" key="1">
    <citation type="submission" date="2015-06" db="EMBL/GenBank/DDBJ databases">
        <title>Draft genome assembly of filamentous brackish cyanobacterium Limnoraphis robusta strain CS-951.</title>
        <authorList>
            <person name="Willis A."/>
            <person name="Parks M."/>
            <person name="Burford M.A."/>
        </authorList>
    </citation>
    <scope>NUCLEOTIDE SEQUENCE [LARGE SCALE GENOMIC DNA]</scope>
    <source>
        <strain evidence="1 2">CS-951</strain>
    </source>
</reference>
<proteinExistence type="predicted"/>